<evidence type="ECO:0000313" key="2">
    <source>
        <dbReference type="EMBL" id="PVX53532.1"/>
    </source>
</evidence>
<protein>
    <submittedName>
        <fullName evidence="2">Uncharacterized protein DUF4293</fullName>
    </submittedName>
</protein>
<reference evidence="2 3" key="1">
    <citation type="submission" date="2018-05" db="EMBL/GenBank/DDBJ databases">
        <title>Genomic Encyclopedia of Type Strains, Phase IV (KMG-IV): sequencing the most valuable type-strain genomes for metagenomic binning, comparative biology and taxonomic classification.</title>
        <authorList>
            <person name="Goeker M."/>
        </authorList>
    </citation>
    <scope>NUCLEOTIDE SEQUENCE [LARGE SCALE GENOMIC DNA]</scope>
    <source>
        <strain evidence="2 3">DSM 100333</strain>
    </source>
</reference>
<dbReference type="EMBL" id="QENY01000011">
    <property type="protein sequence ID" value="PVX53532.1"/>
    <property type="molecule type" value="Genomic_DNA"/>
</dbReference>
<comment type="caution">
    <text evidence="2">The sequence shown here is derived from an EMBL/GenBank/DDBJ whole genome shotgun (WGS) entry which is preliminary data.</text>
</comment>
<sequence>MIQRKQTIYLLLALMALIACLCLPIGEIEPKGMGLSMVWYNLGLYTDGTFRAYPLPFVDLVVTGVLAFVTIFLYKRRKTQAKLCAVSMVLCFAWYVYYAFCALNEFQTGGTFHVSFAACLPFVTVVLLALARRGILADEKLVRSMDRIR</sequence>
<keyword evidence="1" id="KW-0812">Transmembrane</keyword>
<feature type="transmembrane region" description="Helical" evidence="1">
    <location>
        <begin position="52"/>
        <end position="74"/>
    </location>
</feature>
<dbReference type="OrthoDB" id="594989at2"/>
<dbReference type="Pfam" id="PF14126">
    <property type="entry name" value="DUF4293"/>
    <property type="match status" value="1"/>
</dbReference>
<evidence type="ECO:0000256" key="1">
    <source>
        <dbReference type="SAM" id="Phobius"/>
    </source>
</evidence>
<keyword evidence="1" id="KW-1133">Transmembrane helix</keyword>
<proteinExistence type="predicted"/>
<dbReference type="RefSeq" id="WP_116616616.1">
    <property type="nucleotide sequence ID" value="NZ_CAMQYP010000065.1"/>
</dbReference>
<accession>A0A2U0U7B0</accession>
<feature type="transmembrane region" description="Helical" evidence="1">
    <location>
        <begin position="112"/>
        <end position="131"/>
    </location>
</feature>
<evidence type="ECO:0000313" key="3">
    <source>
        <dbReference type="Proteomes" id="UP000245870"/>
    </source>
</evidence>
<keyword evidence="3" id="KW-1185">Reference proteome</keyword>
<keyword evidence="1" id="KW-0472">Membrane</keyword>
<dbReference type="PROSITE" id="PS51257">
    <property type="entry name" value="PROKAR_LIPOPROTEIN"/>
    <property type="match status" value="1"/>
</dbReference>
<gene>
    <name evidence="2" type="ORF">C7379_11146</name>
</gene>
<name>A0A2U0U7B0_9BACT</name>
<dbReference type="Proteomes" id="UP000245870">
    <property type="component" value="Unassembled WGS sequence"/>
</dbReference>
<dbReference type="InterPro" id="IPR025635">
    <property type="entry name" value="DUF4293"/>
</dbReference>
<dbReference type="AlphaFoldDB" id="A0A2U0U7B0"/>
<organism evidence="2 3">
    <name type="scientific">Hallella colorans</name>
    <dbReference type="NCBI Taxonomy" id="1703337"/>
    <lineage>
        <taxon>Bacteria</taxon>
        <taxon>Pseudomonadati</taxon>
        <taxon>Bacteroidota</taxon>
        <taxon>Bacteroidia</taxon>
        <taxon>Bacteroidales</taxon>
        <taxon>Prevotellaceae</taxon>
        <taxon>Hallella</taxon>
    </lineage>
</organism>
<feature type="transmembrane region" description="Helical" evidence="1">
    <location>
        <begin position="81"/>
        <end position="100"/>
    </location>
</feature>